<evidence type="ECO:0000256" key="4">
    <source>
        <dbReference type="ARBA" id="ARBA00023163"/>
    </source>
</evidence>
<dbReference type="Gene3D" id="4.10.240.10">
    <property type="entry name" value="Zn(2)-C6 fungal-type DNA-binding domain"/>
    <property type="match status" value="1"/>
</dbReference>
<dbReference type="GO" id="GO:0005634">
    <property type="term" value="C:nucleus"/>
    <property type="evidence" value="ECO:0007669"/>
    <property type="project" value="UniProtKB-SubCell"/>
</dbReference>
<dbReference type="Pfam" id="PF00172">
    <property type="entry name" value="Zn_clus"/>
    <property type="match status" value="1"/>
</dbReference>
<gene>
    <name evidence="8" type="ORF">BU24DRAFT_50654</name>
</gene>
<dbReference type="InterPro" id="IPR050815">
    <property type="entry name" value="TF_fung"/>
</dbReference>
<evidence type="ECO:0000256" key="6">
    <source>
        <dbReference type="SAM" id="MobiDB-lite"/>
    </source>
</evidence>
<organism evidence="8 9">
    <name type="scientific">Aaosphaeria arxii CBS 175.79</name>
    <dbReference type="NCBI Taxonomy" id="1450172"/>
    <lineage>
        <taxon>Eukaryota</taxon>
        <taxon>Fungi</taxon>
        <taxon>Dikarya</taxon>
        <taxon>Ascomycota</taxon>
        <taxon>Pezizomycotina</taxon>
        <taxon>Dothideomycetes</taxon>
        <taxon>Pleosporomycetidae</taxon>
        <taxon>Pleosporales</taxon>
        <taxon>Pleosporales incertae sedis</taxon>
        <taxon>Aaosphaeria</taxon>
    </lineage>
</organism>
<reference evidence="8" key="1">
    <citation type="journal article" date="2020" name="Stud. Mycol.">
        <title>101 Dothideomycetes genomes: a test case for predicting lifestyles and emergence of pathogens.</title>
        <authorList>
            <person name="Haridas S."/>
            <person name="Albert R."/>
            <person name="Binder M."/>
            <person name="Bloem J."/>
            <person name="Labutti K."/>
            <person name="Salamov A."/>
            <person name="Andreopoulos B."/>
            <person name="Baker S."/>
            <person name="Barry K."/>
            <person name="Bills G."/>
            <person name="Bluhm B."/>
            <person name="Cannon C."/>
            <person name="Castanera R."/>
            <person name="Culley D."/>
            <person name="Daum C."/>
            <person name="Ezra D."/>
            <person name="Gonzalez J."/>
            <person name="Henrissat B."/>
            <person name="Kuo A."/>
            <person name="Liang C."/>
            <person name="Lipzen A."/>
            <person name="Lutzoni F."/>
            <person name="Magnuson J."/>
            <person name="Mondo S."/>
            <person name="Nolan M."/>
            <person name="Ohm R."/>
            <person name="Pangilinan J."/>
            <person name="Park H.-J."/>
            <person name="Ramirez L."/>
            <person name="Alfaro M."/>
            <person name="Sun H."/>
            <person name="Tritt A."/>
            <person name="Yoshinaga Y."/>
            <person name="Zwiers L.-H."/>
            <person name="Turgeon B."/>
            <person name="Goodwin S."/>
            <person name="Spatafora J."/>
            <person name="Crous P."/>
            <person name="Grigoriev I."/>
        </authorList>
    </citation>
    <scope>NUCLEOTIDE SEQUENCE</scope>
    <source>
        <strain evidence="8">CBS 175.79</strain>
    </source>
</reference>
<dbReference type="RefSeq" id="XP_033379332.1">
    <property type="nucleotide sequence ID" value="XM_033534338.1"/>
</dbReference>
<proteinExistence type="predicted"/>
<evidence type="ECO:0000256" key="2">
    <source>
        <dbReference type="ARBA" id="ARBA00022723"/>
    </source>
</evidence>
<dbReference type="PANTHER" id="PTHR47338">
    <property type="entry name" value="ZN(II)2CYS6 TRANSCRIPTION FACTOR (EUROFUNG)-RELATED"/>
    <property type="match status" value="1"/>
</dbReference>
<dbReference type="GO" id="GO:0003677">
    <property type="term" value="F:DNA binding"/>
    <property type="evidence" value="ECO:0007669"/>
    <property type="project" value="InterPro"/>
</dbReference>
<accession>A0A6A5XDP8</accession>
<dbReference type="GeneID" id="54291735"/>
<evidence type="ECO:0000313" key="8">
    <source>
        <dbReference type="EMBL" id="KAF2010993.1"/>
    </source>
</evidence>
<evidence type="ECO:0000256" key="3">
    <source>
        <dbReference type="ARBA" id="ARBA00023015"/>
    </source>
</evidence>
<keyword evidence="2" id="KW-0479">Metal-binding</keyword>
<feature type="compositionally biased region" description="Polar residues" evidence="6">
    <location>
        <begin position="699"/>
        <end position="711"/>
    </location>
</feature>
<dbReference type="GO" id="GO:0006351">
    <property type="term" value="P:DNA-templated transcription"/>
    <property type="evidence" value="ECO:0007669"/>
    <property type="project" value="InterPro"/>
</dbReference>
<evidence type="ECO:0000259" key="7">
    <source>
        <dbReference type="PROSITE" id="PS50048"/>
    </source>
</evidence>
<dbReference type="SMART" id="SM00066">
    <property type="entry name" value="GAL4"/>
    <property type="match status" value="1"/>
</dbReference>
<dbReference type="PROSITE" id="PS50048">
    <property type="entry name" value="ZN2_CY6_FUNGAL_2"/>
    <property type="match status" value="1"/>
</dbReference>
<feature type="compositionally biased region" description="Polar residues" evidence="6">
    <location>
        <begin position="27"/>
        <end position="43"/>
    </location>
</feature>
<dbReference type="EMBL" id="ML978075">
    <property type="protein sequence ID" value="KAF2010993.1"/>
    <property type="molecule type" value="Genomic_DNA"/>
</dbReference>
<dbReference type="OrthoDB" id="309640at2759"/>
<evidence type="ECO:0000256" key="5">
    <source>
        <dbReference type="ARBA" id="ARBA00023242"/>
    </source>
</evidence>
<dbReference type="PROSITE" id="PS00463">
    <property type="entry name" value="ZN2_CY6_FUNGAL_1"/>
    <property type="match status" value="1"/>
</dbReference>
<name>A0A6A5XDP8_9PLEO</name>
<sequence length="769" mass="85079">MATNLHSALHEDIIPSPTKETRRKVVMSSSLAKSTGPNNQSPLAGSDQAKSKTACQRCRDQKLKCSRDYPICFRCKRLNGLCSYPKLASRRRFRPIPRVRGDEGGLASACGPEAYDVVAGPTPQSEQYHSNNLDENRTVPSYTQAAISTFPVGSSTEDGTSSPHFALDKGGQDASPLSTLSPDTYHHYLRNVDLRNVVLNPLGSNSDPPPAAASLPPLAAGLVLLEIYFSRIYNAPLLFVKSALFQDYIEGCVPDVLLKSIFALASLFLVRQADRHQNSRLSFSELNAVGVFHTQGRPWAESAMQDAMSSIMVKPSLAIVQTLECLVIYWFGVGESDRGDLCLSLAYRYCRLSRYYEPAPPSGHDSEACLQSELKRRCLWACWASLCIVVEPKPYIKAAWSEVANLPLPGSIISTSGRLKIVLCEKMDENWGSTTIGDEIANQDQGLLIVLGLMKMIGVWAKIQLYASELSADKSRRSLPHAQHLSELASSIYHSLDFGHLSSEDNPSLVKFRNQAILVECLYYLCQMVLHSTNVFLFSGCPADSSISDDVVQASATVVVHNADLSGQFFERLWAQGSDVTRLCPLAGYAAFVTAVMLMISETWCQQQNRPLITSSPEKRRNRMAAMKAILKTLDILRGFWQALQRPWETLNVAMQMFHTHEEAYRSRRINSQQLLSRREFEQGGPNSDNYDQLLILPNSRTPSGPTSSPQFHPGDELDGCTSYDGCHQRNTSGKAAENILTDQLGIDDAWWDLSLLTGFQDGNYNLGA</sequence>
<dbReference type="GO" id="GO:0000981">
    <property type="term" value="F:DNA-binding transcription factor activity, RNA polymerase II-specific"/>
    <property type="evidence" value="ECO:0007669"/>
    <property type="project" value="InterPro"/>
</dbReference>
<dbReference type="CDD" id="cd12148">
    <property type="entry name" value="fungal_TF_MHR"/>
    <property type="match status" value="1"/>
</dbReference>
<keyword evidence="4" id="KW-0804">Transcription</keyword>
<keyword evidence="9" id="KW-1185">Reference proteome</keyword>
<dbReference type="InterPro" id="IPR036864">
    <property type="entry name" value="Zn2-C6_fun-type_DNA-bd_sf"/>
</dbReference>
<dbReference type="Proteomes" id="UP000799778">
    <property type="component" value="Unassembled WGS sequence"/>
</dbReference>
<protein>
    <recommendedName>
        <fullName evidence="7">Zn(2)-C6 fungal-type domain-containing protein</fullName>
    </recommendedName>
</protein>
<dbReference type="PANTHER" id="PTHR47338:SF5">
    <property type="entry name" value="ZN(II)2CYS6 TRANSCRIPTION FACTOR (EUROFUNG)"/>
    <property type="match status" value="1"/>
</dbReference>
<keyword evidence="3" id="KW-0805">Transcription regulation</keyword>
<feature type="region of interest" description="Disordered" evidence="6">
    <location>
        <begin position="1"/>
        <end position="51"/>
    </location>
</feature>
<dbReference type="GO" id="GO:0008270">
    <property type="term" value="F:zinc ion binding"/>
    <property type="evidence" value="ECO:0007669"/>
    <property type="project" value="InterPro"/>
</dbReference>
<feature type="domain" description="Zn(2)-C6 fungal-type" evidence="7">
    <location>
        <begin position="54"/>
        <end position="84"/>
    </location>
</feature>
<dbReference type="AlphaFoldDB" id="A0A6A5XDP8"/>
<comment type="subcellular location">
    <subcellularLocation>
        <location evidence="1">Nucleus</location>
    </subcellularLocation>
</comment>
<feature type="region of interest" description="Disordered" evidence="6">
    <location>
        <begin position="681"/>
        <end position="718"/>
    </location>
</feature>
<evidence type="ECO:0000256" key="1">
    <source>
        <dbReference type="ARBA" id="ARBA00004123"/>
    </source>
</evidence>
<keyword evidence="5" id="KW-0539">Nucleus</keyword>
<dbReference type="CDD" id="cd00067">
    <property type="entry name" value="GAL4"/>
    <property type="match status" value="1"/>
</dbReference>
<dbReference type="InterPro" id="IPR001138">
    <property type="entry name" value="Zn2Cys6_DnaBD"/>
</dbReference>
<evidence type="ECO:0000313" key="9">
    <source>
        <dbReference type="Proteomes" id="UP000799778"/>
    </source>
</evidence>
<dbReference type="SUPFAM" id="SSF57701">
    <property type="entry name" value="Zn2/Cys6 DNA-binding domain"/>
    <property type="match status" value="1"/>
</dbReference>